<evidence type="ECO:0000256" key="8">
    <source>
        <dbReference type="HAMAP-Rule" id="MF_00983"/>
    </source>
</evidence>
<proteinExistence type="inferred from homology"/>
<dbReference type="GO" id="GO:0006270">
    <property type="term" value="P:DNA replication initiation"/>
    <property type="evidence" value="ECO:0007669"/>
    <property type="project" value="TreeGrafter"/>
</dbReference>
<keyword evidence="1 8" id="KW-0639">Primosome</keyword>
<feature type="region of interest" description="Disordered" evidence="9">
    <location>
        <begin position="180"/>
        <end position="226"/>
    </location>
</feature>
<comment type="subunit">
    <text evidence="8">Component of the replication restart primosome.</text>
</comment>
<dbReference type="Gene3D" id="3.40.50.300">
    <property type="entry name" value="P-loop containing nucleotide triphosphate hydrolases"/>
    <property type="match status" value="1"/>
</dbReference>
<evidence type="ECO:0000256" key="1">
    <source>
        <dbReference type="ARBA" id="ARBA00022515"/>
    </source>
</evidence>
<keyword evidence="12" id="KW-1185">Reference proteome</keyword>
<evidence type="ECO:0000256" key="3">
    <source>
        <dbReference type="ARBA" id="ARBA00022723"/>
    </source>
</evidence>
<evidence type="ECO:0000256" key="7">
    <source>
        <dbReference type="ARBA" id="ARBA00023125"/>
    </source>
</evidence>
<evidence type="ECO:0000313" key="12">
    <source>
        <dbReference type="Proteomes" id="UP000321181"/>
    </source>
</evidence>
<keyword evidence="6 8" id="KW-0067">ATP-binding</keyword>
<dbReference type="GO" id="GO:0003677">
    <property type="term" value="F:DNA binding"/>
    <property type="evidence" value="ECO:0007669"/>
    <property type="project" value="UniProtKB-UniRule"/>
</dbReference>
<sequence>MSEQVLSEQVLSEQVVSEHGVTGVAAEDGVPQGEQLALAGLPAPRRRRPRTAGPVVAAATRAVARVHVDVVPAHLDRTFEYVVPQSMDDDARPGCRVKVRFAGREVDGYLLERTDEPEHDGELAPLRRVVSPVAVLAPEVLRLARAVADRYAGTLGDVLRLAVPPRHARVEAEMIAVGAAGQEPAGRARPGGPGGPAGPDPVPDPVPTGRDHVPTGRDPAPGPSAWAALRGGRAFLDHLAAGRSPRAVWTALPGPPGQDWPAAVAEAVAATTRSGRGSVVVVPDARDLDRLAAALTAGGVPPWAPGADGGFVRLEADAGPAPRYRAFLAALTGSAQVVVGTRAAAWAPVADLGLVVCWDDADDLHSEPRSPYPHVREVLVARAEQAGCAALLGGHTRTTEAQQLVDLTWARPLQPERSVVRERTARVRALTSVELAREGAAAAARLPAPAWRTARDALASGPVLVQVPRAGYLPVVACARCRAVARCRACSGPLALGAADAVPQCTWCGTLAGAWRCTECGSTALRSVRVGSDRTAEELGRAFPGVPVRVSGAGSATGVLARVESRPALVVATPGAEPVAEGGYAAALLLDAAVSTARASLRVGEEALHRWMTAAALVRPASAGGTVVLVGDAAPAPTQALVRWDPVGFAERELAERRSLDLPPAVRVAAVTGTRDAVTAFLARVRVPAGGTVLGPVAVDAPETAGAPGSLDSPVRALVRVPLAAGGELAATLAASASVRSARREGGTVRVQVDPKEML</sequence>
<dbReference type="GO" id="GO:0043138">
    <property type="term" value="F:3'-5' DNA helicase activity"/>
    <property type="evidence" value="ECO:0007669"/>
    <property type="project" value="TreeGrafter"/>
</dbReference>
<feature type="compositionally biased region" description="Pro residues" evidence="9">
    <location>
        <begin position="196"/>
        <end position="206"/>
    </location>
</feature>
<feature type="binding site" evidence="8">
    <location>
        <position position="508"/>
    </location>
    <ligand>
        <name>Zn(2+)</name>
        <dbReference type="ChEBI" id="CHEBI:29105"/>
        <label>2</label>
    </ligand>
</feature>
<protein>
    <recommendedName>
        <fullName evidence="8">Probable replication restart protein PriA</fullName>
    </recommendedName>
    <alternativeName>
        <fullName evidence="8">Putative ATP-dependent DNA helicase PriA</fullName>
    </alternativeName>
</protein>
<dbReference type="PANTHER" id="PTHR30580:SF0">
    <property type="entry name" value="PRIMOSOMAL PROTEIN N"/>
    <property type="match status" value="1"/>
</dbReference>
<reference evidence="11 12" key="1">
    <citation type="submission" date="2019-07" db="EMBL/GenBank/DDBJ databases">
        <title>Whole genome shotgun sequence of Cellulomonas aerilata NBRC 106308.</title>
        <authorList>
            <person name="Hosoyama A."/>
            <person name="Uohara A."/>
            <person name="Ohji S."/>
            <person name="Ichikawa N."/>
        </authorList>
    </citation>
    <scope>NUCLEOTIDE SEQUENCE [LARGE SCALE GENOMIC DNA]</scope>
    <source>
        <strain evidence="11 12">NBRC 106308</strain>
    </source>
</reference>
<dbReference type="GO" id="GO:0006269">
    <property type="term" value="P:DNA replication, synthesis of primer"/>
    <property type="evidence" value="ECO:0007669"/>
    <property type="project" value="UniProtKB-KW"/>
</dbReference>
<dbReference type="AlphaFoldDB" id="A0A512DAC0"/>
<evidence type="ECO:0000256" key="4">
    <source>
        <dbReference type="ARBA" id="ARBA00022741"/>
    </source>
</evidence>
<dbReference type="Gene3D" id="3.40.1440.60">
    <property type="entry name" value="PriA, 3(prime) DNA-binding domain"/>
    <property type="match status" value="1"/>
</dbReference>
<evidence type="ECO:0000256" key="2">
    <source>
        <dbReference type="ARBA" id="ARBA00022705"/>
    </source>
</evidence>
<dbReference type="GO" id="GO:0006310">
    <property type="term" value="P:DNA recombination"/>
    <property type="evidence" value="ECO:0007669"/>
    <property type="project" value="InterPro"/>
</dbReference>
<dbReference type="GO" id="GO:0008270">
    <property type="term" value="F:zinc ion binding"/>
    <property type="evidence" value="ECO:0007669"/>
    <property type="project" value="UniProtKB-UniRule"/>
</dbReference>
<keyword evidence="3 8" id="KW-0479">Metal-binding</keyword>
<keyword evidence="2 8" id="KW-0235">DNA replication</keyword>
<dbReference type="InterPro" id="IPR042115">
    <property type="entry name" value="PriA_3primeBD_sf"/>
</dbReference>
<comment type="caution">
    <text evidence="8">As this protein does not have any detectable helicase domains, it probably does not have helicase activity.</text>
</comment>
<gene>
    <name evidence="8 11" type="primary">priA</name>
    <name evidence="11" type="ORF">CAE01nite_11560</name>
</gene>
<keyword evidence="5 8" id="KW-0862">Zinc</keyword>
<comment type="cofactor">
    <cofactor evidence="8">
        <name>Zn(2+)</name>
        <dbReference type="ChEBI" id="CHEBI:29105"/>
    </cofactor>
    <text evidence="8">Binds 2 zinc ions per subunit.</text>
</comment>
<evidence type="ECO:0000256" key="9">
    <source>
        <dbReference type="SAM" id="MobiDB-lite"/>
    </source>
</evidence>
<feature type="binding site" evidence="8">
    <location>
        <position position="520"/>
    </location>
    <ligand>
        <name>Zn(2+)</name>
        <dbReference type="ChEBI" id="CHEBI:29105"/>
        <label>1</label>
    </ligand>
</feature>
<dbReference type="HAMAP" id="MF_00983">
    <property type="entry name" value="PriA"/>
    <property type="match status" value="1"/>
</dbReference>
<dbReference type="EMBL" id="BJYY01000009">
    <property type="protein sequence ID" value="GEO33431.1"/>
    <property type="molecule type" value="Genomic_DNA"/>
</dbReference>
<dbReference type="InterPro" id="IPR005259">
    <property type="entry name" value="PriA"/>
</dbReference>
<accession>A0A512DAC0</accession>
<organism evidence="11 12">
    <name type="scientific">Cellulomonas aerilata</name>
    <dbReference type="NCBI Taxonomy" id="515326"/>
    <lineage>
        <taxon>Bacteria</taxon>
        <taxon>Bacillati</taxon>
        <taxon>Actinomycetota</taxon>
        <taxon>Actinomycetes</taxon>
        <taxon>Micrococcales</taxon>
        <taxon>Cellulomonadaceae</taxon>
        <taxon>Cellulomonas</taxon>
    </lineage>
</organism>
<dbReference type="GO" id="GO:1990077">
    <property type="term" value="C:primosome complex"/>
    <property type="evidence" value="ECO:0007669"/>
    <property type="project" value="UniProtKB-UniRule"/>
</dbReference>
<feature type="binding site" evidence="8">
    <location>
        <position position="481"/>
    </location>
    <ligand>
        <name>Zn(2+)</name>
        <dbReference type="ChEBI" id="CHEBI:29105"/>
        <label>1</label>
    </ligand>
</feature>
<comment type="similarity">
    <text evidence="8">Belongs to the helicase family. PriA subfamily.</text>
</comment>
<feature type="binding site" evidence="8">
    <location>
        <position position="487"/>
    </location>
    <ligand>
        <name>Zn(2+)</name>
        <dbReference type="ChEBI" id="CHEBI:29105"/>
        <label>2</label>
    </ligand>
</feature>
<feature type="binding site" evidence="8">
    <location>
        <position position="490"/>
    </location>
    <ligand>
        <name>Zn(2+)</name>
        <dbReference type="ChEBI" id="CHEBI:29105"/>
        <label>2</label>
    </ligand>
</feature>
<evidence type="ECO:0000313" key="11">
    <source>
        <dbReference type="EMBL" id="GEO33431.1"/>
    </source>
</evidence>
<feature type="binding site" evidence="8">
    <location>
        <position position="478"/>
    </location>
    <ligand>
        <name>Zn(2+)</name>
        <dbReference type="ChEBI" id="CHEBI:29105"/>
        <label>1</label>
    </ligand>
</feature>
<keyword evidence="4 8" id="KW-0547">Nucleotide-binding</keyword>
<comment type="function">
    <text evidence="8">Initiates the restart of stalled replication forks, which reloads the replicative helicase on sites other than the origin of replication. Recognizes and binds to abandoned replication forks and remodels them to uncover a helicase loading site. Promotes assembly of the primosome at these replication forks.</text>
</comment>
<dbReference type="Pfam" id="PF17764">
    <property type="entry name" value="PriA_3primeBD"/>
    <property type="match status" value="1"/>
</dbReference>
<evidence type="ECO:0000256" key="6">
    <source>
        <dbReference type="ARBA" id="ARBA00022840"/>
    </source>
</evidence>
<dbReference type="InterPro" id="IPR041222">
    <property type="entry name" value="PriA_3primeBD"/>
</dbReference>
<dbReference type="GO" id="GO:0006302">
    <property type="term" value="P:double-strand break repair"/>
    <property type="evidence" value="ECO:0007669"/>
    <property type="project" value="InterPro"/>
</dbReference>
<feature type="binding site" evidence="8">
    <location>
        <position position="505"/>
    </location>
    <ligand>
        <name>Zn(2+)</name>
        <dbReference type="ChEBI" id="CHEBI:29105"/>
        <label>2</label>
    </ligand>
</feature>
<name>A0A512DAC0_9CELL</name>
<dbReference type="Proteomes" id="UP000321181">
    <property type="component" value="Unassembled WGS sequence"/>
</dbReference>
<dbReference type="GO" id="GO:0005524">
    <property type="term" value="F:ATP binding"/>
    <property type="evidence" value="ECO:0007669"/>
    <property type="project" value="UniProtKB-UniRule"/>
</dbReference>
<comment type="caution">
    <text evidence="11">The sequence shown here is derived from an EMBL/GenBank/DDBJ whole genome shotgun (WGS) entry which is preliminary data.</text>
</comment>
<evidence type="ECO:0000256" key="5">
    <source>
        <dbReference type="ARBA" id="ARBA00022833"/>
    </source>
</evidence>
<evidence type="ECO:0000259" key="10">
    <source>
        <dbReference type="Pfam" id="PF17764"/>
    </source>
</evidence>
<keyword evidence="7 8" id="KW-0238">DNA-binding</keyword>
<feature type="binding site" evidence="8">
    <location>
        <position position="517"/>
    </location>
    <ligand>
        <name>Zn(2+)</name>
        <dbReference type="ChEBI" id="CHEBI:29105"/>
        <label>1</label>
    </ligand>
</feature>
<feature type="domain" description="Primosomal protein N' 3' DNA-binding" evidence="10">
    <location>
        <begin position="70"/>
        <end position="164"/>
    </location>
</feature>
<dbReference type="InterPro" id="IPR027417">
    <property type="entry name" value="P-loop_NTPase"/>
</dbReference>
<dbReference type="PANTHER" id="PTHR30580">
    <property type="entry name" value="PRIMOSOMAL PROTEIN N"/>
    <property type="match status" value="1"/>
</dbReference>